<evidence type="ECO:0000313" key="3">
    <source>
        <dbReference type="Proteomes" id="UP000438182"/>
    </source>
</evidence>
<evidence type="ECO:0000259" key="1">
    <source>
        <dbReference type="Pfam" id="PF07883"/>
    </source>
</evidence>
<dbReference type="Proteomes" id="UP000438182">
    <property type="component" value="Unassembled WGS sequence"/>
</dbReference>
<proteinExistence type="predicted"/>
<dbReference type="EMBL" id="WSTA01000080">
    <property type="protein sequence ID" value="MWB99803.1"/>
    <property type="molecule type" value="Genomic_DNA"/>
</dbReference>
<reference evidence="2 3" key="1">
    <citation type="submission" date="2019-12" db="EMBL/GenBank/DDBJ databases">
        <authorList>
            <person name="Kim Y.S."/>
        </authorList>
    </citation>
    <scope>NUCLEOTIDE SEQUENCE [LARGE SCALE GENOMIC DNA]</scope>
    <source>
        <strain evidence="2 3">MMS17-SY077</strain>
    </source>
</reference>
<dbReference type="SUPFAM" id="SSF51182">
    <property type="entry name" value="RmlC-like cupins"/>
    <property type="match status" value="1"/>
</dbReference>
<dbReference type="PANTHER" id="PTHR36440">
    <property type="entry name" value="PUTATIVE (AFU_ORTHOLOGUE AFUA_8G07350)-RELATED"/>
    <property type="match status" value="1"/>
</dbReference>
<dbReference type="Pfam" id="PF07883">
    <property type="entry name" value="Cupin_2"/>
    <property type="match status" value="1"/>
</dbReference>
<feature type="domain" description="Cupin type-2" evidence="1">
    <location>
        <begin position="44"/>
        <end position="110"/>
    </location>
</feature>
<dbReference type="RefSeq" id="WP_160426395.1">
    <property type="nucleotide sequence ID" value="NZ_WSTA01000080.1"/>
</dbReference>
<dbReference type="PANTHER" id="PTHR36440:SF1">
    <property type="entry name" value="PUTATIVE (AFU_ORTHOLOGUE AFUA_8G07350)-RELATED"/>
    <property type="match status" value="1"/>
</dbReference>
<organism evidence="2 3">
    <name type="scientific">Agromyces seonyuensis</name>
    <dbReference type="NCBI Taxonomy" id="2662446"/>
    <lineage>
        <taxon>Bacteria</taxon>
        <taxon>Bacillati</taxon>
        <taxon>Actinomycetota</taxon>
        <taxon>Actinomycetes</taxon>
        <taxon>Micrococcales</taxon>
        <taxon>Microbacteriaceae</taxon>
        <taxon>Agromyces</taxon>
    </lineage>
</organism>
<accession>A0A6I4NZQ2</accession>
<dbReference type="InterPro" id="IPR013096">
    <property type="entry name" value="Cupin_2"/>
</dbReference>
<evidence type="ECO:0000313" key="2">
    <source>
        <dbReference type="EMBL" id="MWB99803.1"/>
    </source>
</evidence>
<dbReference type="AlphaFoldDB" id="A0A6I4NZQ2"/>
<name>A0A6I4NZQ2_9MICO</name>
<dbReference type="InterPro" id="IPR053146">
    <property type="entry name" value="QDO-like"/>
</dbReference>
<sequence length="133" mass="14032">MSTTIGSAETGIATLVHGEELRIGSGRTQKFEGADFGGAISYFLVDNAPGEGPDLHRHPYPETWLVLEGEARFTVGGEQFVAGAGDTATGPANVWHGFKNCGEGRLKILGIHAAPRVVQEEYADVVGEPAPEI</sequence>
<keyword evidence="3" id="KW-1185">Reference proteome</keyword>
<comment type="caution">
    <text evidence="2">The sequence shown here is derived from an EMBL/GenBank/DDBJ whole genome shotgun (WGS) entry which is preliminary data.</text>
</comment>
<gene>
    <name evidence="2" type="ORF">GB864_14730</name>
</gene>
<protein>
    <submittedName>
        <fullName evidence="2">Cupin domain-containing protein</fullName>
    </submittedName>
</protein>
<dbReference type="Gene3D" id="2.60.120.10">
    <property type="entry name" value="Jelly Rolls"/>
    <property type="match status" value="1"/>
</dbReference>
<dbReference type="InterPro" id="IPR011051">
    <property type="entry name" value="RmlC_Cupin_sf"/>
</dbReference>
<dbReference type="InterPro" id="IPR014710">
    <property type="entry name" value="RmlC-like_jellyroll"/>
</dbReference>